<dbReference type="EMBL" id="JAMQAW010000005">
    <property type="protein sequence ID" value="MCM2387668.1"/>
    <property type="molecule type" value="Genomic_DNA"/>
</dbReference>
<sequence length="81" mass="8799">MSYSEQEAKVREVLHDILGVEAPELTRTSLLIDDHGADSLAAVEVLSHLEVAFDVEIDPKAGPRMVNIDAILEVLDECGAK</sequence>
<gene>
    <name evidence="2" type="ORF">NBG84_04980</name>
</gene>
<comment type="caution">
    <text evidence="2">The sequence shown here is derived from an EMBL/GenBank/DDBJ whole genome shotgun (WGS) entry which is preliminary data.</text>
</comment>
<evidence type="ECO:0000259" key="1">
    <source>
        <dbReference type="PROSITE" id="PS50075"/>
    </source>
</evidence>
<proteinExistence type="predicted"/>
<feature type="domain" description="Carrier" evidence="1">
    <location>
        <begin position="4"/>
        <end position="79"/>
    </location>
</feature>
<dbReference type="PROSITE" id="PS50075">
    <property type="entry name" value="CARRIER"/>
    <property type="match status" value="1"/>
</dbReference>
<keyword evidence="3" id="KW-1185">Reference proteome</keyword>
<dbReference type="Proteomes" id="UP001431429">
    <property type="component" value="Unassembled WGS sequence"/>
</dbReference>
<evidence type="ECO:0000313" key="2">
    <source>
        <dbReference type="EMBL" id="MCM2387668.1"/>
    </source>
</evidence>
<dbReference type="SUPFAM" id="SSF47336">
    <property type="entry name" value="ACP-like"/>
    <property type="match status" value="1"/>
</dbReference>
<dbReference type="RefSeq" id="WP_250918035.1">
    <property type="nucleotide sequence ID" value="NZ_JAMQAW010000005.1"/>
</dbReference>
<organism evidence="2 3">
    <name type="scientific">Streptomyces albipurpureus</name>
    <dbReference type="NCBI Taxonomy" id="2897419"/>
    <lineage>
        <taxon>Bacteria</taxon>
        <taxon>Bacillati</taxon>
        <taxon>Actinomycetota</taxon>
        <taxon>Actinomycetes</taxon>
        <taxon>Kitasatosporales</taxon>
        <taxon>Streptomycetaceae</taxon>
        <taxon>Streptomyces</taxon>
    </lineage>
</organism>
<protein>
    <submittedName>
        <fullName evidence="2">Phosphopantetheine-binding protein</fullName>
    </submittedName>
</protein>
<dbReference type="InterPro" id="IPR036736">
    <property type="entry name" value="ACP-like_sf"/>
</dbReference>
<evidence type="ECO:0000313" key="3">
    <source>
        <dbReference type="Proteomes" id="UP001431429"/>
    </source>
</evidence>
<name>A0ABT0UJT0_9ACTN</name>
<reference evidence="2" key="1">
    <citation type="submission" date="2022-06" db="EMBL/GenBank/DDBJ databases">
        <title>Genome public.</title>
        <authorList>
            <person name="Sun Q."/>
        </authorList>
    </citation>
    <scope>NUCLEOTIDE SEQUENCE</scope>
    <source>
        <strain evidence="2">CWNU-1</strain>
    </source>
</reference>
<dbReference type="InterPro" id="IPR009081">
    <property type="entry name" value="PP-bd_ACP"/>
</dbReference>
<dbReference type="Gene3D" id="1.10.1200.10">
    <property type="entry name" value="ACP-like"/>
    <property type="match status" value="1"/>
</dbReference>
<accession>A0ABT0UJT0</accession>
<dbReference type="Pfam" id="PF00550">
    <property type="entry name" value="PP-binding"/>
    <property type="match status" value="1"/>
</dbReference>